<sequence length="573" mass="61349">MTTEGSSTGTKRPKTYLRKACTNCRARRVRRDATGNAPYNYTPPGGHGHGTNVTPPLSIDDDNQAGPSIELLSPYPSPHDFSSTHPQNSINEDLRYAYAAGSTPSPPSDLFAMAIDDPSGSTQATLDVFLDRFSADPFLFVAPSDAAISSLSTAIVLWATHLQQPTGDSTYYTQDHLVGQAIVAAARDASLLESDALATGSAGDNQHQHHPDQSQHMRIALQLIQAHVLLSLYFLEGGAVSIMQGRAHCALATSLAFTPGVALHLLGPGPPHASGPLPPRFLPQSELARARVQNATVTASGSGSIERSMPVRAFWAVVLLNNAWVAVSGAPSHIPSDTIMNTPWPAGSDSDFSLGLLAKASMLLERSIAATVARTIGGLGPGRAEMFIQLDTALDSFIAQLSYLPMPSQHARQNQNFALHVIANAAVLQLHAPYIASTRIAADKCRLAGERMLARLDNLDAESSRVDLLVLCAPLLAAFVDYYLAHWHRPGDHHAISVPAQRVLFALEILSRKTNGRSGIVEKSLGQARRARETHQSSHPQSHPHPQPQPPLQPGFKDSSRHGSGMVGPEFII</sequence>
<evidence type="ECO:0008006" key="4">
    <source>
        <dbReference type="Google" id="ProtNLM"/>
    </source>
</evidence>
<name>A0A8H6SUJ3_MYCCL</name>
<dbReference type="OrthoDB" id="3052571at2759"/>
<evidence type="ECO:0000313" key="2">
    <source>
        <dbReference type="EMBL" id="KAF7305355.1"/>
    </source>
</evidence>
<dbReference type="Proteomes" id="UP000613580">
    <property type="component" value="Unassembled WGS sequence"/>
</dbReference>
<protein>
    <recommendedName>
        <fullName evidence="4">Transcription factor domain-containing protein</fullName>
    </recommendedName>
</protein>
<dbReference type="CDD" id="cd12148">
    <property type="entry name" value="fungal_TF_MHR"/>
    <property type="match status" value="1"/>
</dbReference>
<evidence type="ECO:0000313" key="3">
    <source>
        <dbReference type="Proteomes" id="UP000613580"/>
    </source>
</evidence>
<accession>A0A8H6SUJ3</accession>
<dbReference type="EMBL" id="JACAZE010000010">
    <property type="protein sequence ID" value="KAF7305355.1"/>
    <property type="molecule type" value="Genomic_DNA"/>
</dbReference>
<feature type="region of interest" description="Disordered" evidence="1">
    <location>
        <begin position="27"/>
        <end position="69"/>
    </location>
</feature>
<dbReference type="AlphaFoldDB" id="A0A8H6SUJ3"/>
<proteinExistence type="predicted"/>
<organism evidence="2 3">
    <name type="scientific">Mycena chlorophos</name>
    <name type="common">Agaric fungus</name>
    <name type="synonym">Agaricus chlorophos</name>
    <dbReference type="NCBI Taxonomy" id="658473"/>
    <lineage>
        <taxon>Eukaryota</taxon>
        <taxon>Fungi</taxon>
        <taxon>Dikarya</taxon>
        <taxon>Basidiomycota</taxon>
        <taxon>Agaricomycotina</taxon>
        <taxon>Agaricomycetes</taxon>
        <taxon>Agaricomycetidae</taxon>
        <taxon>Agaricales</taxon>
        <taxon>Marasmiineae</taxon>
        <taxon>Mycenaceae</taxon>
        <taxon>Mycena</taxon>
    </lineage>
</organism>
<keyword evidence="3" id="KW-1185">Reference proteome</keyword>
<feature type="compositionally biased region" description="Polar residues" evidence="1">
    <location>
        <begin position="1"/>
        <end position="10"/>
    </location>
</feature>
<feature type="compositionally biased region" description="Pro residues" evidence="1">
    <location>
        <begin position="543"/>
        <end position="553"/>
    </location>
</feature>
<feature type="region of interest" description="Disordered" evidence="1">
    <location>
        <begin position="520"/>
        <end position="563"/>
    </location>
</feature>
<comment type="caution">
    <text evidence="2">The sequence shown here is derived from an EMBL/GenBank/DDBJ whole genome shotgun (WGS) entry which is preliminary data.</text>
</comment>
<evidence type="ECO:0000256" key="1">
    <source>
        <dbReference type="SAM" id="MobiDB-lite"/>
    </source>
</evidence>
<reference evidence="2" key="1">
    <citation type="submission" date="2020-05" db="EMBL/GenBank/DDBJ databases">
        <title>Mycena genomes resolve the evolution of fungal bioluminescence.</title>
        <authorList>
            <person name="Tsai I.J."/>
        </authorList>
    </citation>
    <scope>NUCLEOTIDE SEQUENCE</scope>
    <source>
        <strain evidence="2">110903Hualien_Pintung</strain>
    </source>
</reference>
<feature type="region of interest" description="Disordered" evidence="1">
    <location>
        <begin position="1"/>
        <end position="20"/>
    </location>
</feature>
<gene>
    <name evidence="2" type="ORF">HMN09_00787400</name>
</gene>